<dbReference type="EMBL" id="REGN01001801">
    <property type="protein sequence ID" value="RNA32406.1"/>
    <property type="molecule type" value="Genomic_DNA"/>
</dbReference>
<reference evidence="2 3" key="1">
    <citation type="journal article" date="2018" name="Sci. Rep.">
        <title>Genomic signatures of local adaptation to the degree of environmental predictability in rotifers.</title>
        <authorList>
            <person name="Franch-Gras L."/>
            <person name="Hahn C."/>
            <person name="Garcia-Roger E.M."/>
            <person name="Carmona M.J."/>
            <person name="Serra M."/>
            <person name="Gomez A."/>
        </authorList>
    </citation>
    <scope>NUCLEOTIDE SEQUENCE [LARGE SCALE GENOMIC DNA]</scope>
    <source>
        <strain evidence="2">HYR1</strain>
    </source>
</reference>
<evidence type="ECO:0000256" key="1">
    <source>
        <dbReference type="SAM" id="Phobius"/>
    </source>
</evidence>
<keyword evidence="1" id="KW-0472">Membrane</keyword>
<name>A0A3M7S9C5_BRAPC</name>
<keyword evidence="3" id="KW-1185">Reference proteome</keyword>
<accession>A0A3M7S9C5</accession>
<sequence>MNWSFYTCNPAKILLIYLFFVIMHFALIFSHRMFTENFEIILDRSRSRSHFSDEIFCSFIFQLLSFLLEKLFRDLESIHTYIFSQYR</sequence>
<comment type="caution">
    <text evidence="2">The sequence shown here is derived from an EMBL/GenBank/DDBJ whole genome shotgun (WGS) entry which is preliminary data.</text>
</comment>
<keyword evidence="1" id="KW-1133">Transmembrane helix</keyword>
<dbReference type="Proteomes" id="UP000276133">
    <property type="component" value="Unassembled WGS sequence"/>
</dbReference>
<evidence type="ECO:0000313" key="3">
    <source>
        <dbReference type="Proteomes" id="UP000276133"/>
    </source>
</evidence>
<feature type="transmembrane region" description="Helical" evidence="1">
    <location>
        <begin position="12"/>
        <end position="30"/>
    </location>
</feature>
<gene>
    <name evidence="2" type="ORF">BpHYR1_014197</name>
</gene>
<proteinExistence type="predicted"/>
<organism evidence="2 3">
    <name type="scientific">Brachionus plicatilis</name>
    <name type="common">Marine rotifer</name>
    <name type="synonym">Brachionus muelleri</name>
    <dbReference type="NCBI Taxonomy" id="10195"/>
    <lineage>
        <taxon>Eukaryota</taxon>
        <taxon>Metazoa</taxon>
        <taxon>Spiralia</taxon>
        <taxon>Gnathifera</taxon>
        <taxon>Rotifera</taxon>
        <taxon>Eurotatoria</taxon>
        <taxon>Monogononta</taxon>
        <taxon>Pseudotrocha</taxon>
        <taxon>Ploima</taxon>
        <taxon>Brachionidae</taxon>
        <taxon>Brachionus</taxon>
    </lineage>
</organism>
<dbReference type="AlphaFoldDB" id="A0A3M7S9C5"/>
<keyword evidence="1" id="KW-0812">Transmembrane</keyword>
<protein>
    <submittedName>
        <fullName evidence="2">Uncharacterized protein</fullName>
    </submittedName>
</protein>
<evidence type="ECO:0000313" key="2">
    <source>
        <dbReference type="EMBL" id="RNA32406.1"/>
    </source>
</evidence>